<dbReference type="Gene3D" id="3.50.50.60">
    <property type="entry name" value="FAD/NAD(P)-binding domain"/>
    <property type="match status" value="1"/>
</dbReference>
<dbReference type="Gene3D" id="3.90.660.10">
    <property type="match status" value="1"/>
</dbReference>
<comment type="similarity">
    <text evidence="4">Belongs to the tryptophan 2-monooxygenase family.</text>
</comment>
<evidence type="ECO:0000256" key="7">
    <source>
        <dbReference type="ARBA" id="ARBA00017871"/>
    </source>
</evidence>
<evidence type="ECO:0000256" key="13">
    <source>
        <dbReference type="ARBA" id="ARBA00047321"/>
    </source>
</evidence>
<comment type="caution">
    <text evidence="15">The sequence shown here is derived from an EMBL/GenBank/DDBJ whole genome shotgun (WGS) entry which is preliminary data.</text>
</comment>
<evidence type="ECO:0000259" key="14">
    <source>
        <dbReference type="Pfam" id="PF01593"/>
    </source>
</evidence>
<dbReference type="SUPFAM" id="SSF51905">
    <property type="entry name" value="FAD/NAD(P)-binding domain"/>
    <property type="match status" value="1"/>
</dbReference>
<evidence type="ECO:0000256" key="9">
    <source>
        <dbReference type="ARBA" id="ARBA00022630"/>
    </source>
</evidence>
<dbReference type="HOGENOM" id="CLU_004498_8_3_6"/>
<evidence type="ECO:0000256" key="5">
    <source>
        <dbReference type="ARBA" id="ARBA00005995"/>
    </source>
</evidence>
<evidence type="ECO:0000313" key="16">
    <source>
        <dbReference type="Proteomes" id="UP000019205"/>
    </source>
</evidence>
<dbReference type="EMBL" id="AAOA02000002">
    <property type="protein sequence ID" value="EAQ98628.2"/>
    <property type="molecule type" value="Genomic_DNA"/>
</dbReference>
<dbReference type="InterPro" id="IPR002937">
    <property type="entry name" value="Amino_oxidase"/>
</dbReference>
<dbReference type="GO" id="GO:0005737">
    <property type="term" value="C:cytoplasm"/>
    <property type="evidence" value="ECO:0007669"/>
    <property type="project" value="UniProtKB-SubCell"/>
</dbReference>
<dbReference type="eggNOG" id="COG1231">
    <property type="taxonomic scope" value="Bacteria"/>
</dbReference>
<protein>
    <recommendedName>
        <fullName evidence="7">Tryptophan 2-monooxygenase</fullName>
        <ecNumber evidence="6">1.13.12.3</ecNumber>
    </recommendedName>
</protein>
<dbReference type="Gene3D" id="1.20.1440.240">
    <property type="match status" value="1"/>
</dbReference>
<dbReference type="PRINTS" id="PR00419">
    <property type="entry name" value="ADXRDTASE"/>
</dbReference>
<evidence type="ECO:0000256" key="3">
    <source>
        <dbReference type="ARBA" id="ARBA00004814"/>
    </source>
</evidence>
<evidence type="ECO:0000256" key="2">
    <source>
        <dbReference type="ARBA" id="ARBA00004496"/>
    </source>
</evidence>
<keyword evidence="11 15" id="KW-0560">Oxidoreductase</keyword>
<dbReference type="SUPFAM" id="SSF54373">
    <property type="entry name" value="FAD-linked reductases, C-terminal domain"/>
    <property type="match status" value="1"/>
</dbReference>
<dbReference type="InterPro" id="IPR036188">
    <property type="entry name" value="FAD/NAD-bd_sf"/>
</dbReference>
<dbReference type="GO" id="GO:0009851">
    <property type="term" value="P:auxin biosynthetic process"/>
    <property type="evidence" value="ECO:0007669"/>
    <property type="project" value="UniProtKB-KW"/>
</dbReference>
<dbReference type="InterPro" id="IPR006311">
    <property type="entry name" value="TAT_signal"/>
</dbReference>
<keyword evidence="10" id="KW-0274">FAD</keyword>
<evidence type="ECO:0000313" key="15">
    <source>
        <dbReference type="EMBL" id="EAQ98628.2"/>
    </source>
</evidence>
<reference evidence="15 16" key="2">
    <citation type="journal article" date="2009" name="PLoS ONE">
        <title>The photosynthetic apparatus and its regulation in the aerobic gammaproteobacterium Congregibacter litoralis gen. nov., sp. nov.</title>
        <authorList>
            <person name="Spring S."/>
            <person name="Lunsdorf H."/>
            <person name="Fuchs B.M."/>
            <person name="Tindall B.J."/>
        </authorList>
    </citation>
    <scope>NUCLEOTIDE SEQUENCE [LARGE SCALE GENOMIC DNA]</scope>
    <source>
        <strain evidence="15">KT71</strain>
    </source>
</reference>
<dbReference type="PROSITE" id="PS51318">
    <property type="entry name" value="TAT"/>
    <property type="match status" value="1"/>
</dbReference>
<comment type="subcellular location">
    <subcellularLocation>
        <location evidence="2">Cytoplasm</location>
    </subcellularLocation>
</comment>
<dbReference type="Proteomes" id="UP000019205">
    <property type="component" value="Chromosome"/>
</dbReference>
<keyword evidence="12" id="KW-0073">Auxin biosynthesis</keyword>
<name>A4A6I1_9GAMM</name>
<keyword evidence="8" id="KW-0963">Cytoplasm</keyword>
<proteinExistence type="inferred from homology"/>
<evidence type="ECO:0000256" key="12">
    <source>
        <dbReference type="ARBA" id="ARBA00023070"/>
    </source>
</evidence>
<keyword evidence="9" id="KW-0285">Flavoprotein</keyword>
<dbReference type="GO" id="GO:0046592">
    <property type="term" value="F:polyamine oxidase activity"/>
    <property type="evidence" value="ECO:0007669"/>
    <property type="project" value="TreeGrafter"/>
</dbReference>
<dbReference type="InterPro" id="IPR050281">
    <property type="entry name" value="Flavin_monoamine_oxidase"/>
</dbReference>
<evidence type="ECO:0000256" key="10">
    <source>
        <dbReference type="ARBA" id="ARBA00022827"/>
    </source>
</evidence>
<evidence type="ECO:0000256" key="6">
    <source>
        <dbReference type="ARBA" id="ARBA00012535"/>
    </source>
</evidence>
<accession>A4A6I1</accession>
<evidence type="ECO:0000256" key="8">
    <source>
        <dbReference type="ARBA" id="ARBA00022490"/>
    </source>
</evidence>
<evidence type="ECO:0000256" key="11">
    <source>
        <dbReference type="ARBA" id="ARBA00023002"/>
    </source>
</evidence>
<evidence type="ECO:0000256" key="4">
    <source>
        <dbReference type="ARBA" id="ARBA00005833"/>
    </source>
</evidence>
<dbReference type="EC" id="1.13.12.3" evidence="6"/>
<comment type="pathway">
    <text evidence="3">Plant hormone metabolism; auxin biosynthesis.</text>
</comment>
<comment type="similarity">
    <text evidence="5">Belongs to the flavin monoamine oxidase family.</text>
</comment>
<keyword evidence="16" id="KW-1185">Reference proteome</keyword>
<dbReference type="RefSeq" id="WP_023659939.1">
    <property type="nucleotide sequence ID" value="NZ_CM002299.1"/>
</dbReference>
<sequence>MKHRPEGNGFSRRQLLSLMGKAGGSIAVWHSAQALGLMGAPAKPTRPQGRMLTPLVPKGGPRPKVAVLGAGIGGLSAAFELEQAGYDVTLLEASHRIGGRNFTVRAGTVIDELGNRQVCNFDDDPDLYFNAGPARLPAMHLRIMNYCREFAIELEPFINSNYNAWVVDEAMHDGQRIRQRDVIADARGFIAELAAKGVSNRSLDTPVSDTDLDKLNAYVRGFGDLNADSMRYEGSVRAGLLTDGMLDPIKVKPFGSVKELVESQFVQGGMLFAENEYQAPTMMQPRGGMDRIVDAFVTRLRKPPVTRARVVEIVNGDNGVTVHYEQDDRIKTLQTDYCLNSIPGQLMAGIKHNFSGHYRQLLGEIKRGMLSKVGFQMSRRFWEEEGIYGGISWTDRSTLQVWYPSHGSHRPKGVVLGAYIFSQDDNAAFGRLSHEERLEYATVSGEALHPGQYREHIESGVSVVWHRMNHLLGCGSGIGDIENVFDLEADKIRAELLAGEGRHFMLGDQMSKHPGWQEGALAVTERVLQNVHRRESARQLSATS</sequence>
<dbReference type="PANTHER" id="PTHR10742">
    <property type="entry name" value="FLAVIN MONOAMINE OXIDASE"/>
    <property type="match status" value="1"/>
</dbReference>
<comment type="cofactor">
    <cofactor evidence="1">
        <name>FAD</name>
        <dbReference type="ChEBI" id="CHEBI:57692"/>
    </cofactor>
</comment>
<comment type="catalytic activity">
    <reaction evidence="13">
        <text>L-tryptophan + O2 = indole-3-acetamide + CO2 + H2O</text>
        <dbReference type="Rhea" id="RHEA:16165"/>
        <dbReference type="ChEBI" id="CHEBI:15377"/>
        <dbReference type="ChEBI" id="CHEBI:15379"/>
        <dbReference type="ChEBI" id="CHEBI:16031"/>
        <dbReference type="ChEBI" id="CHEBI:16526"/>
        <dbReference type="ChEBI" id="CHEBI:57912"/>
        <dbReference type="EC" id="1.13.12.3"/>
    </reaction>
</comment>
<reference evidence="15 16" key="1">
    <citation type="journal article" date="2007" name="Proc. Natl. Acad. Sci. U.S.A.">
        <title>Characterization of a marine gammaproteobacterium capable of aerobic anoxygenic photosynthesis.</title>
        <authorList>
            <person name="Fuchs B.M."/>
            <person name="Spring S."/>
            <person name="Teeling H."/>
            <person name="Quast C."/>
            <person name="Wulf J."/>
            <person name="Schattenhofer M."/>
            <person name="Yan S."/>
            <person name="Ferriera S."/>
            <person name="Johnson J."/>
            <person name="Glockner F.O."/>
            <person name="Amann R."/>
        </authorList>
    </citation>
    <scope>NUCLEOTIDE SEQUENCE [LARGE SCALE GENOMIC DNA]</scope>
    <source>
        <strain evidence="15">KT71</strain>
    </source>
</reference>
<organism evidence="15 16">
    <name type="scientific">Congregibacter litoralis KT71</name>
    <dbReference type="NCBI Taxonomy" id="314285"/>
    <lineage>
        <taxon>Bacteria</taxon>
        <taxon>Pseudomonadati</taxon>
        <taxon>Pseudomonadota</taxon>
        <taxon>Gammaproteobacteria</taxon>
        <taxon>Cellvibrionales</taxon>
        <taxon>Halieaceae</taxon>
        <taxon>Congregibacter</taxon>
    </lineage>
</organism>
<gene>
    <name evidence="15" type="ORF">KT71_01585</name>
</gene>
<feature type="domain" description="Amine oxidase" evidence="14">
    <location>
        <begin position="72"/>
        <end position="521"/>
    </location>
</feature>
<dbReference type="AlphaFoldDB" id="A4A6I1"/>
<dbReference type="Pfam" id="PF01593">
    <property type="entry name" value="Amino_oxidase"/>
    <property type="match status" value="1"/>
</dbReference>
<dbReference type="PANTHER" id="PTHR10742:SF405">
    <property type="entry name" value="PEROXISOMAL N(1)-ACETYL-SPERMINE_SPERMIDINE OXIDASE"/>
    <property type="match status" value="1"/>
</dbReference>
<dbReference type="STRING" id="314285.KT71_01585"/>
<evidence type="ECO:0000256" key="1">
    <source>
        <dbReference type="ARBA" id="ARBA00001974"/>
    </source>
</evidence>
<dbReference type="GO" id="GO:0050361">
    <property type="term" value="F:tryptophan 2-monooxygenase activity"/>
    <property type="evidence" value="ECO:0007669"/>
    <property type="project" value="UniProtKB-EC"/>
</dbReference>